<dbReference type="OrthoDB" id="243826at2"/>
<gene>
    <name evidence="2" type="ORF">PX52LOC_01352</name>
</gene>
<evidence type="ECO:0000256" key="1">
    <source>
        <dbReference type="SAM" id="Phobius"/>
    </source>
</evidence>
<feature type="transmembrane region" description="Helical" evidence="1">
    <location>
        <begin position="358"/>
        <end position="375"/>
    </location>
</feature>
<dbReference type="Proteomes" id="UP000324974">
    <property type="component" value="Chromosome"/>
</dbReference>
<reference evidence="3" key="1">
    <citation type="submission" date="2019-08" db="EMBL/GenBank/DDBJ databases">
        <title>Limnoglobus roseus gen. nov., sp. nov., a novel freshwater planctomycete with a giant genome from the family Gemmataceae.</title>
        <authorList>
            <person name="Kulichevskaya I.S."/>
            <person name="Naumoff D.G."/>
            <person name="Miroshnikov K."/>
            <person name="Ivanova A."/>
            <person name="Philippov D.A."/>
            <person name="Hakobyan A."/>
            <person name="Rijpstra I.C."/>
            <person name="Sinninghe Damste J.S."/>
            <person name="Liesack W."/>
            <person name="Dedysh S.N."/>
        </authorList>
    </citation>
    <scope>NUCLEOTIDE SEQUENCE [LARGE SCALE GENOMIC DNA]</scope>
    <source>
        <strain evidence="3">PX52</strain>
    </source>
</reference>
<feature type="transmembrane region" description="Helical" evidence="1">
    <location>
        <begin position="214"/>
        <end position="233"/>
    </location>
</feature>
<keyword evidence="1" id="KW-0812">Transmembrane</keyword>
<name>A0A5C1ABF6_9BACT</name>
<dbReference type="EMBL" id="CP042425">
    <property type="protein sequence ID" value="QEL14464.1"/>
    <property type="molecule type" value="Genomic_DNA"/>
</dbReference>
<sequence>MFPNLLQRLSLPRIAWPPLPAPRVVAVGTIALFVAAVAFVLRFGSNCPVGDEWYLLTEVLHQGFSWKWVTAHHNEHRYILAKTLWYASLSLTRFDFRAGTFVTLGLMFASVGFLLAAIRRRCGRLHLADLFVPAVLLHWGHWFAWLMGYQIAFSLVVFCAAGFAWATTLESEKKAAWLGALFLGLMALNGGFGLGWSGPLVLWVAFAAWRQRSILLGIVPVAVAGYVTFVVLTTPPPMASQAKPNFGGFVEALVMYLGTGFGPDGFGPWGVSRVLAGSVGLGLVLAALAVTGRVVLADRAERLRAAGLFAVLLGHLAVAVTIAWYRGHAQGHRFITPSAVGLAIAWMALRQYVPFRPAWLAVAAVGAIVVFAVNAKDGYRQGLQQKANQKGFLADVERGTPALFLAGKYGGQWLIYDPHGQNIAALRDAKIGAFARTPADPPSVSLPVAMPPDAMLPGCDNTPFSSGSSPPAVTIADAPTTVIALRVRIEQTRLEAWQEVALTWSDGGIPHRATAYPNLFPPQGNALVFPTTPRPTNVRFEAASPTGGLKILAVDWLAKE</sequence>
<dbReference type="RefSeq" id="WP_149109356.1">
    <property type="nucleotide sequence ID" value="NZ_CP042425.1"/>
</dbReference>
<feature type="transmembrane region" description="Helical" evidence="1">
    <location>
        <begin position="274"/>
        <end position="296"/>
    </location>
</feature>
<proteinExistence type="predicted"/>
<feature type="transmembrane region" description="Helical" evidence="1">
    <location>
        <begin position="98"/>
        <end position="118"/>
    </location>
</feature>
<evidence type="ECO:0008006" key="4">
    <source>
        <dbReference type="Google" id="ProtNLM"/>
    </source>
</evidence>
<feature type="transmembrane region" description="Helical" evidence="1">
    <location>
        <begin position="151"/>
        <end position="168"/>
    </location>
</feature>
<dbReference type="KEGG" id="lrs:PX52LOC_01352"/>
<organism evidence="2 3">
    <name type="scientific">Limnoglobus roseus</name>
    <dbReference type="NCBI Taxonomy" id="2598579"/>
    <lineage>
        <taxon>Bacteria</taxon>
        <taxon>Pseudomonadati</taxon>
        <taxon>Planctomycetota</taxon>
        <taxon>Planctomycetia</taxon>
        <taxon>Gemmatales</taxon>
        <taxon>Gemmataceae</taxon>
        <taxon>Limnoglobus</taxon>
    </lineage>
</organism>
<keyword evidence="1" id="KW-0472">Membrane</keyword>
<evidence type="ECO:0000313" key="2">
    <source>
        <dbReference type="EMBL" id="QEL14464.1"/>
    </source>
</evidence>
<accession>A0A5C1ABF6</accession>
<keyword evidence="1" id="KW-1133">Transmembrane helix</keyword>
<keyword evidence="3" id="KW-1185">Reference proteome</keyword>
<evidence type="ECO:0000313" key="3">
    <source>
        <dbReference type="Proteomes" id="UP000324974"/>
    </source>
</evidence>
<dbReference type="AlphaFoldDB" id="A0A5C1ABF6"/>
<feature type="transmembrane region" description="Helical" evidence="1">
    <location>
        <begin position="303"/>
        <end position="325"/>
    </location>
</feature>
<protein>
    <recommendedName>
        <fullName evidence="4">Glycosyltransferase RgtA/B/C/D-like domain-containing protein</fullName>
    </recommendedName>
</protein>
<feature type="transmembrane region" description="Helical" evidence="1">
    <location>
        <begin position="21"/>
        <end position="41"/>
    </location>
</feature>